<dbReference type="Pfam" id="PF13416">
    <property type="entry name" value="SBP_bac_8"/>
    <property type="match status" value="1"/>
</dbReference>
<evidence type="ECO:0000313" key="4">
    <source>
        <dbReference type="EMBL" id="TCL76488.1"/>
    </source>
</evidence>
<accession>A0A4R1SAL2</accession>
<comment type="similarity">
    <text evidence="1">Belongs to the bacterial solute-binding protein 1 family.</text>
</comment>
<evidence type="ECO:0000313" key="5">
    <source>
        <dbReference type="Proteomes" id="UP000295008"/>
    </source>
</evidence>
<evidence type="ECO:0000256" key="2">
    <source>
        <dbReference type="ARBA" id="ARBA00022448"/>
    </source>
</evidence>
<keyword evidence="5" id="KW-1185">Reference proteome</keyword>
<dbReference type="Gene3D" id="3.40.190.10">
    <property type="entry name" value="Periplasmic binding protein-like II"/>
    <property type="match status" value="2"/>
</dbReference>
<dbReference type="PANTHER" id="PTHR43649:SF34">
    <property type="entry name" value="ABC TRANSPORTER PERIPLASMIC-BINDING PROTEIN YCJN-RELATED"/>
    <property type="match status" value="1"/>
</dbReference>
<comment type="caution">
    <text evidence="4">The sequence shown here is derived from an EMBL/GenBank/DDBJ whole genome shotgun (WGS) entry which is preliminary data.</text>
</comment>
<dbReference type="EMBL" id="SLUN01000002">
    <property type="protein sequence ID" value="TCL76488.1"/>
    <property type="molecule type" value="Genomic_DNA"/>
</dbReference>
<evidence type="ECO:0000256" key="3">
    <source>
        <dbReference type="ARBA" id="ARBA00022729"/>
    </source>
</evidence>
<dbReference type="InterPro" id="IPR050490">
    <property type="entry name" value="Bact_solute-bd_prot1"/>
</dbReference>
<dbReference type="SUPFAM" id="SSF53850">
    <property type="entry name" value="Periplasmic binding protein-like II"/>
    <property type="match status" value="1"/>
</dbReference>
<keyword evidence="3" id="KW-0732">Signal</keyword>
<gene>
    <name evidence="4" type="ORF">EDC14_1002247</name>
</gene>
<reference evidence="4 5" key="1">
    <citation type="submission" date="2019-03" db="EMBL/GenBank/DDBJ databases">
        <title>Genomic Encyclopedia of Type Strains, Phase IV (KMG-IV): sequencing the most valuable type-strain genomes for metagenomic binning, comparative biology and taxonomic classification.</title>
        <authorList>
            <person name="Goeker M."/>
        </authorList>
    </citation>
    <scope>NUCLEOTIDE SEQUENCE [LARGE SCALE GENOMIC DNA]</scope>
    <source>
        <strain evidence="4 5">LX-B</strain>
    </source>
</reference>
<protein>
    <submittedName>
        <fullName evidence="4">Carbohydrate ABC transporter substrate-binding protein (CUT1 family)</fullName>
    </submittedName>
</protein>
<dbReference type="InterPro" id="IPR006059">
    <property type="entry name" value="SBP"/>
</dbReference>
<proteinExistence type="inferred from homology"/>
<name>A0A4R1SAL2_HYDET</name>
<dbReference type="OrthoDB" id="9808332at2"/>
<sequence length="474" mass="53784">MKRFFRGSLLIFLVIAVMIAAKPTLGIMSEQAKWTQFKNDHLTIHLLSEDTPPTMAVKSIVNEFTAKTGIKVEITQTRLEDVVAKTILDFSAKAGDIELIYTDPYQILSPFHGHLADMRKFMNDPALPKIPLGLNDFIKTDLIAGGYMIDKDRLLGIPYDCPTMIWIYRKDIFLKYKDKFMADRGYDWTPGSNLSWEQYYEIAKWINEHVPEVKAGTGHQALMYDSLQCDFSNVLAAYGGKYFANDQVNLWGSNLPGKCMLDQPQAIEATRFYKKLLSIAHPGSTSWDWNGLAEAFAAGDIAMAPEWHEFASTFEDPARSKVAGKVGYALLPHGANGSKNHWGGTNISINSYASEKKQKAAWLYILWATSPNVQKKLLLRGSTPTRYAVYNDRFVKQWIKFKVNPIMESLHTVTEAWKPENIFLRPKTPYWLDVNTVVFTNLSYMLAGKLSPEEAMRDATLKIDQITGYNKMKK</sequence>
<evidence type="ECO:0000256" key="1">
    <source>
        <dbReference type="ARBA" id="ARBA00008520"/>
    </source>
</evidence>
<dbReference type="PANTHER" id="PTHR43649">
    <property type="entry name" value="ARABINOSE-BINDING PROTEIN-RELATED"/>
    <property type="match status" value="1"/>
</dbReference>
<organism evidence="4 5">
    <name type="scientific">Hydrogenispora ethanolica</name>
    <dbReference type="NCBI Taxonomy" id="1082276"/>
    <lineage>
        <taxon>Bacteria</taxon>
        <taxon>Bacillati</taxon>
        <taxon>Bacillota</taxon>
        <taxon>Hydrogenispora</taxon>
    </lineage>
</organism>
<dbReference type="Proteomes" id="UP000295008">
    <property type="component" value="Unassembled WGS sequence"/>
</dbReference>
<dbReference type="AlphaFoldDB" id="A0A4R1SAL2"/>
<keyword evidence="2" id="KW-0813">Transport</keyword>